<comment type="caution">
    <text evidence="1">The sequence shown here is derived from an EMBL/GenBank/DDBJ whole genome shotgun (WGS) entry which is preliminary data.</text>
</comment>
<proteinExistence type="predicted"/>
<evidence type="ECO:0000313" key="1">
    <source>
        <dbReference type="EMBL" id="OAA66924.1"/>
    </source>
</evidence>
<accession>A0A167Z0G8</accession>
<dbReference type="AlphaFoldDB" id="A0A167Z0G8"/>
<sequence>MTRRLCIIEPGLSPSHNWVTAQQRSTAACCAAPRPTGVVFAQSRLNTSLFITIATRSIVGAVRLRMPTPCVGCGCWPHGNGLGGARRPSGYAIPCPI</sequence>
<keyword evidence="2" id="KW-1185">Reference proteome</keyword>
<protein>
    <submittedName>
        <fullName evidence="1">Uncharacterized protein</fullName>
    </submittedName>
</protein>
<dbReference type="Proteomes" id="UP000076874">
    <property type="component" value="Unassembled WGS sequence"/>
</dbReference>
<organism evidence="1 2">
    <name type="scientific">Niveomyces insectorum RCEF 264</name>
    <dbReference type="NCBI Taxonomy" id="1081102"/>
    <lineage>
        <taxon>Eukaryota</taxon>
        <taxon>Fungi</taxon>
        <taxon>Dikarya</taxon>
        <taxon>Ascomycota</taxon>
        <taxon>Pezizomycotina</taxon>
        <taxon>Sordariomycetes</taxon>
        <taxon>Hypocreomycetidae</taxon>
        <taxon>Hypocreales</taxon>
        <taxon>Cordycipitaceae</taxon>
        <taxon>Niveomyces</taxon>
    </lineage>
</organism>
<dbReference type="EMBL" id="AZHD01000002">
    <property type="protein sequence ID" value="OAA66924.1"/>
    <property type="molecule type" value="Genomic_DNA"/>
</dbReference>
<evidence type="ECO:0000313" key="2">
    <source>
        <dbReference type="Proteomes" id="UP000076874"/>
    </source>
</evidence>
<reference evidence="1 2" key="1">
    <citation type="journal article" date="2016" name="Genome Biol. Evol.">
        <title>Divergent and convergent evolution of fungal pathogenicity.</title>
        <authorList>
            <person name="Shang Y."/>
            <person name="Xiao G."/>
            <person name="Zheng P."/>
            <person name="Cen K."/>
            <person name="Zhan S."/>
            <person name="Wang C."/>
        </authorList>
    </citation>
    <scope>NUCLEOTIDE SEQUENCE [LARGE SCALE GENOMIC DNA]</scope>
    <source>
        <strain evidence="1 2">RCEF 264</strain>
    </source>
</reference>
<name>A0A167Z0G8_9HYPO</name>
<gene>
    <name evidence="1" type="ORF">SPI_01500</name>
</gene>